<sequence>MDVISFCPLRVSSILWQPRPGAHALTVACKATYELRPGTSALAAEQEPPWEEDVYSDDDRSRLCAASDLAPFKRKADVLVVGHVYAPRRPSARVPVARIVVGRLEKAVEVRAERVPAGLLGLGPIAPERIARTAMLGRHAATWDHRAWNTRPLPEDIDGAFFNAASADQQLPDLAGDEPIVLELLHPSHTRLATRLSCVVPRALVQRANTAPQESRLRCDTLTIDADRGLAMLVWRGVVVLAHPSEDGRVVVTAAIDDESARATPSLIAPARTCRVGDLGAEGGEADASGDLSEQSSEEVATTTIPLHTQRGANPVLPFVPGSFDDASVGSDNEPHAPRASWPADSEEDAGTGTTFLPYADVQPTLEPVMPFRQESPRATEAPAPLPDRHERSALEPIAHAQLDVPPPAMVLDVPPPAMVEEIRPTEARVVEEPPMIGPLAGVAAAVPASEPGVVVAERPTFDVPATEPEPAEVELSIGQCAAIAAEIAEGRAERARVLEAHELGERTWRENERRWQVAIAEEAGTGKQALRRAYDAAYVARIEAFRGPITMEEYMRIVVGLERGRAEAALDALRIQRPALMPIVRWWTKRVAEDTKMADKAPDALRGARKG</sequence>
<dbReference type="OrthoDB" id="5290767at2"/>
<dbReference type="eggNOG" id="COG5351">
    <property type="taxonomic scope" value="Bacteria"/>
</dbReference>
<dbReference type="Pfam" id="PF09937">
    <property type="entry name" value="DUF2169"/>
    <property type="match status" value="2"/>
</dbReference>
<feature type="domain" description="DUF2169" evidence="2">
    <location>
        <begin position="120"/>
        <end position="236"/>
    </location>
</feature>
<dbReference type="AlphaFoldDB" id="A9EVS0"/>
<gene>
    <name evidence="3" type="ordered locus">sce4088</name>
</gene>
<name>A9EVS0_SORC5</name>
<proteinExistence type="predicted"/>
<keyword evidence="4" id="KW-1185">Reference proteome</keyword>
<dbReference type="InterPro" id="IPR018683">
    <property type="entry name" value="DUF2169"/>
</dbReference>
<evidence type="ECO:0000256" key="1">
    <source>
        <dbReference type="SAM" id="MobiDB-lite"/>
    </source>
</evidence>
<dbReference type="RefSeq" id="WP_012236721.1">
    <property type="nucleotide sequence ID" value="NC_010162.1"/>
</dbReference>
<organism evidence="3 4">
    <name type="scientific">Sorangium cellulosum (strain So ce56)</name>
    <name type="common">Polyangium cellulosum (strain So ce56)</name>
    <dbReference type="NCBI Taxonomy" id="448385"/>
    <lineage>
        <taxon>Bacteria</taxon>
        <taxon>Pseudomonadati</taxon>
        <taxon>Myxococcota</taxon>
        <taxon>Polyangia</taxon>
        <taxon>Polyangiales</taxon>
        <taxon>Polyangiaceae</taxon>
        <taxon>Sorangium</taxon>
    </lineage>
</organism>
<evidence type="ECO:0000313" key="4">
    <source>
        <dbReference type="Proteomes" id="UP000002139"/>
    </source>
</evidence>
<evidence type="ECO:0000313" key="3">
    <source>
        <dbReference type="EMBL" id="CAN94251.1"/>
    </source>
</evidence>
<dbReference type="HOGENOM" id="CLU_024124_0_0_7"/>
<dbReference type="EMBL" id="AM746676">
    <property type="protein sequence ID" value="CAN94251.1"/>
    <property type="molecule type" value="Genomic_DNA"/>
</dbReference>
<feature type="domain" description="DUF2169" evidence="2">
    <location>
        <begin position="21"/>
        <end position="115"/>
    </location>
</feature>
<dbReference type="Proteomes" id="UP000002139">
    <property type="component" value="Chromosome"/>
</dbReference>
<evidence type="ECO:0000259" key="2">
    <source>
        <dbReference type="Pfam" id="PF09937"/>
    </source>
</evidence>
<accession>A9EVS0</accession>
<feature type="region of interest" description="Disordered" evidence="1">
    <location>
        <begin position="324"/>
        <end position="358"/>
    </location>
</feature>
<reference evidence="3 4" key="1">
    <citation type="journal article" date="2007" name="Nat. Biotechnol.">
        <title>Complete genome sequence of the myxobacterium Sorangium cellulosum.</title>
        <authorList>
            <person name="Schneiker S."/>
            <person name="Perlova O."/>
            <person name="Kaiser O."/>
            <person name="Gerth K."/>
            <person name="Alici A."/>
            <person name="Altmeyer M.O."/>
            <person name="Bartels D."/>
            <person name="Bekel T."/>
            <person name="Beyer S."/>
            <person name="Bode E."/>
            <person name="Bode H.B."/>
            <person name="Bolten C.J."/>
            <person name="Choudhuri J.V."/>
            <person name="Doss S."/>
            <person name="Elnakady Y.A."/>
            <person name="Frank B."/>
            <person name="Gaigalat L."/>
            <person name="Goesmann A."/>
            <person name="Groeger C."/>
            <person name="Gross F."/>
            <person name="Jelsbak L."/>
            <person name="Jelsbak L."/>
            <person name="Kalinowski J."/>
            <person name="Kegler C."/>
            <person name="Knauber T."/>
            <person name="Konietzny S."/>
            <person name="Kopp M."/>
            <person name="Krause L."/>
            <person name="Krug D."/>
            <person name="Linke B."/>
            <person name="Mahmud T."/>
            <person name="Martinez-Arias R."/>
            <person name="McHardy A.C."/>
            <person name="Merai M."/>
            <person name="Meyer F."/>
            <person name="Mormann S."/>
            <person name="Munoz-Dorado J."/>
            <person name="Perez J."/>
            <person name="Pradella S."/>
            <person name="Rachid S."/>
            <person name="Raddatz G."/>
            <person name="Rosenau F."/>
            <person name="Rueckert C."/>
            <person name="Sasse F."/>
            <person name="Scharfe M."/>
            <person name="Schuster S.C."/>
            <person name="Suen G."/>
            <person name="Treuner-Lange A."/>
            <person name="Velicer G.J."/>
            <person name="Vorholter F.-J."/>
            <person name="Weissman K.J."/>
            <person name="Welch R.D."/>
            <person name="Wenzel S.C."/>
            <person name="Whitworth D.E."/>
            <person name="Wilhelm S."/>
            <person name="Wittmann C."/>
            <person name="Bloecker H."/>
            <person name="Puehler A."/>
            <person name="Mueller R."/>
        </authorList>
    </citation>
    <scope>NUCLEOTIDE SEQUENCE [LARGE SCALE GENOMIC DNA]</scope>
    <source>
        <strain evidence="4">So ce56</strain>
    </source>
</reference>
<dbReference type="KEGG" id="scl:sce4088"/>
<protein>
    <recommendedName>
        <fullName evidence="2">DUF2169 domain-containing protein</fullName>
    </recommendedName>
</protein>
<dbReference type="BioCyc" id="SCEL448385:SCE_RS21020-MONOMER"/>